<gene>
    <name evidence="4" type="ORF">QE152_g12666</name>
</gene>
<accession>A0AAW1LQQ6</accession>
<comment type="caution">
    <text evidence="4">The sequence shown here is derived from an EMBL/GenBank/DDBJ whole genome shotgun (WGS) entry which is preliminary data.</text>
</comment>
<comment type="similarity">
    <text evidence="2">Belongs to the PBP/GOBP family.</text>
</comment>
<dbReference type="PANTHER" id="PTHR21066:SF17">
    <property type="entry name" value="AGAP011368-PA"/>
    <property type="match status" value="1"/>
</dbReference>
<sequence>MLNKFLTKPFLSDQILYDELKELQWSDYLSNSRPRHEQLEIVDKCGKSHIKSCCDELYFQVLKDKMKYIRRECYRQIRHNHTFTPINPLSCESITRYREDVTCLAECVAKKKGVMSTNNSIIISKMQEVMKHEFSTLHWLYTKIDEIVFNCIKHTLPQRGGGTETEKDEIIGCNTTILDFSQCIWTEIQLQCPQERIKDEKKCQKIREGIISTTARV</sequence>
<dbReference type="PANTHER" id="PTHR21066">
    <property type="entry name" value="ODORANT-BINDING PROTEIN 59A-RELATED"/>
    <property type="match status" value="1"/>
</dbReference>
<evidence type="ECO:0000256" key="1">
    <source>
        <dbReference type="ARBA" id="ARBA00004613"/>
    </source>
</evidence>
<name>A0AAW1LQQ6_POPJA</name>
<dbReference type="GO" id="GO:0005549">
    <property type="term" value="F:odorant binding"/>
    <property type="evidence" value="ECO:0007669"/>
    <property type="project" value="InterPro"/>
</dbReference>
<protein>
    <submittedName>
        <fullName evidence="4">PBP/GOBP family</fullName>
    </submittedName>
</protein>
<dbReference type="Gene3D" id="1.10.238.270">
    <property type="match status" value="1"/>
</dbReference>
<evidence type="ECO:0000313" key="5">
    <source>
        <dbReference type="Proteomes" id="UP001458880"/>
    </source>
</evidence>
<dbReference type="InterPro" id="IPR036728">
    <property type="entry name" value="PBP_GOBP_sf"/>
</dbReference>
<dbReference type="InterPro" id="IPR006170">
    <property type="entry name" value="PBP/GOBP"/>
</dbReference>
<keyword evidence="3" id="KW-0964">Secreted</keyword>
<dbReference type="InterPro" id="IPR052295">
    <property type="entry name" value="Odorant-binding_protein"/>
</dbReference>
<dbReference type="GO" id="GO:0005576">
    <property type="term" value="C:extracellular region"/>
    <property type="evidence" value="ECO:0007669"/>
    <property type="project" value="UniProtKB-SubCell"/>
</dbReference>
<dbReference type="EMBL" id="JASPKY010000116">
    <property type="protein sequence ID" value="KAK9736263.1"/>
    <property type="molecule type" value="Genomic_DNA"/>
</dbReference>
<evidence type="ECO:0000256" key="2">
    <source>
        <dbReference type="ARBA" id="ARBA00008098"/>
    </source>
</evidence>
<keyword evidence="5" id="KW-1185">Reference proteome</keyword>
<reference evidence="4 5" key="1">
    <citation type="journal article" date="2024" name="BMC Genomics">
        <title>De novo assembly and annotation of Popillia japonica's genome with initial clues to its potential as an invasive pest.</title>
        <authorList>
            <person name="Cucini C."/>
            <person name="Boschi S."/>
            <person name="Funari R."/>
            <person name="Cardaioli E."/>
            <person name="Iannotti N."/>
            <person name="Marturano G."/>
            <person name="Paoli F."/>
            <person name="Bruttini M."/>
            <person name="Carapelli A."/>
            <person name="Frati F."/>
            <person name="Nardi F."/>
        </authorList>
    </citation>
    <scope>NUCLEOTIDE SEQUENCE [LARGE SCALE GENOMIC DNA]</scope>
    <source>
        <strain evidence="4">DMR45628</strain>
    </source>
</reference>
<comment type="subcellular location">
    <subcellularLocation>
        <location evidence="1">Secreted</location>
    </subcellularLocation>
</comment>
<organism evidence="4 5">
    <name type="scientific">Popillia japonica</name>
    <name type="common">Japanese beetle</name>
    <dbReference type="NCBI Taxonomy" id="7064"/>
    <lineage>
        <taxon>Eukaryota</taxon>
        <taxon>Metazoa</taxon>
        <taxon>Ecdysozoa</taxon>
        <taxon>Arthropoda</taxon>
        <taxon>Hexapoda</taxon>
        <taxon>Insecta</taxon>
        <taxon>Pterygota</taxon>
        <taxon>Neoptera</taxon>
        <taxon>Endopterygota</taxon>
        <taxon>Coleoptera</taxon>
        <taxon>Polyphaga</taxon>
        <taxon>Scarabaeiformia</taxon>
        <taxon>Scarabaeidae</taxon>
        <taxon>Rutelinae</taxon>
        <taxon>Popillia</taxon>
    </lineage>
</organism>
<dbReference type="Pfam" id="PF01395">
    <property type="entry name" value="PBP_GOBP"/>
    <property type="match status" value="1"/>
</dbReference>
<evidence type="ECO:0000256" key="3">
    <source>
        <dbReference type="ARBA" id="ARBA00022525"/>
    </source>
</evidence>
<proteinExistence type="inferred from homology"/>
<dbReference type="AlphaFoldDB" id="A0AAW1LQQ6"/>
<evidence type="ECO:0000313" key="4">
    <source>
        <dbReference type="EMBL" id="KAK9736263.1"/>
    </source>
</evidence>
<dbReference type="Proteomes" id="UP001458880">
    <property type="component" value="Unassembled WGS sequence"/>
</dbReference>
<dbReference type="SUPFAM" id="SSF47565">
    <property type="entry name" value="Insect pheromone/odorant-binding proteins"/>
    <property type="match status" value="1"/>
</dbReference>